<dbReference type="RefSeq" id="WP_309937165.1">
    <property type="nucleotide sequence ID" value="NZ_AP025305.1"/>
</dbReference>
<dbReference type="GO" id="GO:0030313">
    <property type="term" value="C:cell envelope"/>
    <property type="evidence" value="ECO:0007669"/>
    <property type="project" value="UniProtKB-SubCell"/>
</dbReference>
<reference evidence="6" key="1">
    <citation type="submission" date="2023-07" db="EMBL/GenBank/DDBJ databases">
        <title>Genomic Encyclopedia of Type Strains, Phase IV (KMG-IV): sequencing the most valuable type-strain genomes for metagenomic binning, comparative biology and taxonomic classification.</title>
        <authorList>
            <person name="Goeker M."/>
        </authorList>
    </citation>
    <scope>NUCLEOTIDE SEQUENCE</scope>
    <source>
        <strain evidence="6">DSM 26174</strain>
    </source>
</reference>
<gene>
    <name evidence="6" type="ORF">HNQ88_000674</name>
</gene>
<protein>
    <submittedName>
        <fullName evidence="6">Peroxiredoxin</fullName>
    </submittedName>
</protein>
<dbReference type="PANTHER" id="PTHR42852:SF6">
    <property type="entry name" value="THIOL:DISULFIDE INTERCHANGE PROTEIN DSBE"/>
    <property type="match status" value="1"/>
</dbReference>
<name>A0AAE3XKJ9_9BACT</name>
<dbReference type="AlphaFoldDB" id="A0AAE3XKJ9"/>
<dbReference type="CDD" id="cd02966">
    <property type="entry name" value="TlpA_like_family"/>
    <property type="match status" value="1"/>
</dbReference>
<dbReference type="PANTHER" id="PTHR42852">
    <property type="entry name" value="THIOL:DISULFIDE INTERCHANGE PROTEIN DSBE"/>
    <property type="match status" value="1"/>
</dbReference>
<dbReference type="InterPro" id="IPR050553">
    <property type="entry name" value="Thioredoxin_ResA/DsbE_sf"/>
</dbReference>
<evidence type="ECO:0000256" key="2">
    <source>
        <dbReference type="ARBA" id="ARBA00022748"/>
    </source>
</evidence>
<keyword evidence="7" id="KW-1185">Reference proteome</keyword>
<evidence type="ECO:0000256" key="3">
    <source>
        <dbReference type="ARBA" id="ARBA00023157"/>
    </source>
</evidence>
<organism evidence="6 7">
    <name type="scientific">Aureibacter tunicatorum</name>
    <dbReference type="NCBI Taxonomy" id="866807"/>
    <lineage>
        <taxon>Bacteria</taxon>
        <taxon>Pseudomonadati</taxon>
        <taxon>Bacteroidota</taxon>
        <taxon>Cytophagia</taxon>
        <taxon>Cytophagales</taxon>
        <taxon>Persicobacteraceae</taxon>
        <taxon>Aureibacter</taxon>
    </lineage>
</organism>
<evidence type="ECO:0000313" key="7">
    <source>
        <dbReference type="Proteomes" id="UP001185092"/>
    </source>
</evidence>
<dbReference type="Pfam" id="PF13905">
    <property type="entry name" value="Thioredoxin_8"/>
    <property type="match status" value="1"/>
</dbReference>
<dbReference type="GO" id="GO:0017004">
    <property type="term" value="P:cytochrome complex assembly"/>
    <property type="evidence" value="ECO:0007669"/>
    <property type="project" value="UniProtKB-KW"/>
</dbReference>
<feature type="domain" description="Thioredoxin" evidence="5">
    <location>
        <begin position="24"/>
        <end position="163"/>
    </location>
</feature>
<evidence type="ECO:0000313" key="6">
    <source>
        <dbReference type="EMBL" id="MDR6237698.1"/>
    </source>
</evidence>
<keyword evidence="4" id="KW-0676">Redox-active center</keyword>
<accession>A0AAE3XKJ9</accession>
<dbReference type="InterPro" id="IPR012336">
    <property type="entry name" value="Thioredoxin-like_fold"/>
</dbReference>
<comment type="caution">
    <text evidence="6">The sequence shown here is derived from an EMBL/GenBank/DDBJ whole genome shotgun (WGS) entry which is preliminary data.</text>
</comment>
<proteinExistence type="predicted"/>
<dbReference type="InterPro" id="IPR036249">
    <property type="entry name" value="Thioredoxin-like_sf"/>
</dbReference>
<evidence type="ECO:0000256" key="4">
    <source>
        <dbReference type="ARBA" id="ARBA00023284"/>
    </source>
</evidence>
<dbReference type="InterPro" id="IPR013766">
    <property type="entry name" value="Thioredoxin_domain"/>
</dbReference>
<keyword evidence="3" id="KW-1015">Disulfide bond</keyword>
<comment type="subcellular location">
    <subcellularLocation>
        <location evidence="1">Cell envelope</location>
    </subcellularLocation>
</comment>
<dbReference type="SUPFAM" id="SSF52833">
    <property type="entry name" value="Thioredoxin-like"/>
    <property type="match status" value="1"/>
</dbReference>
<dbReference type="Gene3D" id="3.40.30.10">
    <property type="entry name" value="Glutaredoxin"/>
    <property type="match status" value="1"/>
</dbReference>
<dbReference type="PROSITE" id="PS51352">
    <property type="entry name" value="THIOREDOXIN_2"/>
    <property type="match status" value="1"/>
</dbReference>
<sequence>MRSLILLFVGILWSFSSLAQEEKLKEGMLAPNILGQNTKGETVILYEIEAKVIILQFWASWNEYSIEQAKESIRPMYRVLKNEGLAVVGFSLDDSIKDWKRAISQNRINWIQISDGLGFNSPFSQEYHVKQIPSLLILDENFKILSINPTLDEMANIVEGQISKIAKNDYDN</sequence>
<dbReference type="EMBL" id="JAVDQD010000001">
    <property type="protein sequence ID" value="MDR6237698.1"/>
    <property type="molecule type" value="Genomic_DNA"/>
</dbReference>
<dbReference type="Proteomes" id="UP001185092">
    <property type="component" value="Unassembled WGS sequence"/>
</dbReference>
<evidence type="ECO:0000256" key="1">
    <source>
        <dbReference type="ARBA" id="ARBA00004196"/>
    </source>
</evidence>
<evidence type="ECO:0000259" key="5">
    <source>
        <dbReference type="PROSITE" id="PS51352"/>
    </source>
</evidence>
<keyword evidence="2" id="KW-0201">Cytochrome c-type biogenesis</keyword>